<dbReference type="AlphaFoldDB" id="A0A0S7YGH3"/>
<comment type="caution">
    <text evidence="2">The sequence shown here is derived from an EMBL/GenBank/DDBJ whole genome shotgun (WGS) entry which is preliminary data.</text>
</comment>
<accession>A0A0S7YGH3</accession>
<reference evidence="2 3" key="1">
    <citation type="journal article" date="2015" name="Microbiome">
        <title>Genomic resolution of linkages in carbon, nitrogen, and sulfur cycling among widespread estuary sediment bacteria.</title>
        <authorList>
            <person name="Baker B.J."/>
            <person name="Lazar C.S."/>
            <person name="Teske A.P."/>
            <person name="Dick G.J."/>
        </authorList>
    </citation>
    <scope>NUCLEOTIDE SEQUENCE [LARGE SCALE GENOMIC DNA]</scope>
    <source>
        <strain evidence="2">DG_78</strain>
    </source>
</reference>
<feature type="transmembrane region" description="Helical" evidence="1">
    <location>
        <begin position="5"/>
        <end position="23"/>
    </location>
</feature>
<feature type="transmembrane region" description="Helical" evidence="1">
    <location>
        <begin position="176"/>
        <end position="196"/>
    </location>
</feature>
<keyword evidence="1" id="KW-0812">Transmembrane</keyword>
<keyword evidence="1" id="KW-0472">Membrane</keyword>
<evidence type="ECO:0000256" key="1">
    <source>
        <dbReference type="SAM" id="Phobius"/>
    </source>
</evidence>
<feature type="transmembrane region" description="Helical" evidence="1">
    <location>
        <begin position="100"/>
        <end position="121"/>
    </location>
</feature>
<name>A0A0S7YGH3_UNCT6</name>
<sequence>MKRSLPLAICLIMGIAMIVQFFIPHPVSLQFNSMILKWVIILAAFAMILAIGNLIRHHGTKIKKKRENWPYSIVTLTSMTVMACTGLFWGVEAGSLFQKIYLNIFAPLSATMFALLAYYMASAAYRAFRARSLEATLLLVAAFIVMIGFMPFGQYIHSQFPAFAEWVMRVPNMASQRGIILGVAFGAIATALKIILGIERSWLGGKE</sequence>
<protein>
    <submittedName>
        <fullName evidence="2">Uncharacterized protein</fullName>
    </submittedName>
</protein>
<feature type="transmembrane region" description="Helical" evidence="1">
    <location>
        <begin position="68"/>
        <end position="88"/>
    </location>
</feature>
<evidence type="ECO:0000313" key="3">
    <source>
        <dbReference type="Proteomes" id="UP000051012"/>
    </source>
</evidence>
<feature type="transmembrane region" description="Helical" evidence="1">
    <location>
        <begin position="35"/>
        <end position="56"/>
    </location>
</feature>
<gene>
    <name evidence="2" type="ORF">AMJ52_03150</name>
</gene>
<feature type="transmembrane region" description="Helical" evidence="1">
    <location>
        <begin position="133"/>
        <end position="156"/>
    </location>
</feature>
<organism evidence="2 3">
    <name type="scientific">candidate division TA06 bacterium DG_78</name>
    <dbReference type="NCBI Taxonomy" id="1703772"/>
    <lineage>
        <taxon>Bacteria</taxon>
        <taxon>Bacteria division TA06</taxon>
    </lineage>
</organism>
<proteinExistence type="predicted"/>
<evidence type="ECO:0000313" key="2">
    <source>
        <dbReference type="EMBL" id="KPJ73812.1"/>
    </source>
</evidence>
<dbReference type="Proteomes" id="UP000051012">
    <property type="component" value="Unassembled WGS sequence"/>
</dbReference>
<dbReference type="EMBL" id="LJNI01000027">
    <property type="protein sequence ID" value="KPJ73812.1"/>
    <property type="molecule type" value="Genomic_DNA"/>
</dbReference>
<keyword evidence="1" id="KW-1133">Transmembrane helix</keyword>